<keyword evidence="2" id="KW-0560">Oxidoreductase</keyword>
<name>A0A1Z4MV51_9CYAN</name>
<dbReference type="Proteomes" id="UP000218785">
    <property type="component" value="Chromosome"/>
</dbReference>
<feature type="domain" description="Enoyl reductase (ER)" evidence="3">
    <location>
        <begin position="12"/>
        <end position="336"/>
    </location>
</feature>
<dbReference type="Gene3D" id="3.40.50.720">
    <property type="entry name" value="NAD(P)-binding Rossmann-like Domain"/>
    <property type="match status" value="1"/>
</dbReference>
<organism evidence="4 5">
    <name type="scientific">Tolypothrix tenuis PCC 7101</name>
    <dbReference type="NCBI Taxonomy" id="231146"/>
    <lineage>
        <taxon>Bacteria</taxon>
        <taxon>Bacillati</taxon>
        <taxon>Cyanobacteriota</taxon>
        <taxon>Cyanophyceae</taxon>
        <taxon>Nostocales</taxon>
        <taxon>Tolypothrichaceae</taxon>
        <taxon>Tolypothrix</taxon>
    </lineage>
</organism>
<dbReference type="AlphaFoldDB" id="A0A1Z4MV51"/>
<dbReference type="PANTHER" id="PTHR48106:SF18">
    <property type="entry name" value="QUINONE OXIDOREDUCTASE PIG3"/>
    <property type="match status" value="1"/>
</dbReference>
<dbReference type="CDD" id="cd08273">
    <property type="entry name" value="MDR8"/>
    <property type="match status" value="1"/>
</dbReference>
<keyword evidence="1" id="KW-0521">NADP</keyword>
<keyword evidence="5" id="KW-1185">Reference proteome</keyword>
<dbReference type="GO" id="GO:0070402">
    <property type="term" value="F:NADPH binding"/>
    <property type="evidence" value="ECO:0007669"/>
    <property type="project" value="TreeGrafter"/>
</dbReference>
<reference evidence="4 5" key="1">
    <citation type="submission" date="2017-06" db="EMBL/GenBank/DDBJ databases">
        <title>Genome sequencing of cyanobaciteial culture collection at National Institute for Environmental Studies (NIES).</title>
        <authorList>
            <person name="Hirose Y."/>
            <person name="Shimura Y."/>
            <person name="Fujisawa T."/>
            <person name="Nakamura Y."/>
            <person name="Kawachi M."/>
        </authorList>
    </citation>
    <scope>NUCLEOTIDE SEQUENCE [LARGE SCALE GENOMIC DNA]</scope>
    <source>
        <strain evidence="4 5">NIES-37</strain>
    </source>
</reference>
<evidence type="ECO:0000259" key="3">
    <source>
        <dbReference type="SMART" id="SM00829"/>
    </source>
</evidence>
<dbReference type="SMART" id="SM00829">
    <property type="entry name" value="PKS_ER"/>
    <property type="match status" value="1"/>
</dbReference>
<dbReference type="GO" id="GO:0016651">
    <property type="term" value="F:oxidoreductase activity, acting on NAD(P)H"/>
    <property type="evidence" value="ECO:0007669"/>
    <property type="project" value="TreeGrafter"/>
</dbReference>
<dbReference type="PANTHER" id="PTHR48106">
    <property type="entry name" value="QUINONE OXIDOREDUCTASE PIG3-RELATED"/>
    <property type="match status" value="1"/>
</dbReference>
<dbReference type="Pfam" id="PF08240">
    <property type="entry name" value="ADH_N"/>
    <property type="match status" value="1"/>
</dbReference>
<dbReference type="InterPro" id="IPR020843">
    <property type="entry name" value="ER"/>
</dbReference>
<dbReference type="SUPFAM" id="SSF50129">
    <property type="entry name" value="GroES-like"/>
    <property type="match status" value="1"/>
</dbReference>
<dbReference type="EMBL" id="AP018248">
    <property type="protein sequence ID" value="BAY97352.1"/>
    <property type="molecule type" value="Genomic_DNA"/>
</dbReference>
<dbReference type="Gene3D" id="3.90.180.10">
    <property type="entry name" value="Medium-chain alcohol dehydrogenases, catalytic domain"/>
    <property type="match status" value="1"/>
</dbReference>
<gene>
    <name evidence="4" type="ORF">NIES37_12900</name>
</gene>
<evidence type="ECO:0000313" key="4">
    <source>
        <dbReference type="EMBL" id="BAY97352.1"/>
    </source>
</evidence>
<proteinExistence type="predicted"/>
<dbReference type="SUPFAM" id="SSF51735">
    <property type="entry name" value="NAD(P)-binding Rossmann-fold domains"/>
    <property type="match status" value="1"/>
</dbReference>
<evidence type="ECO:0000313" key="5">
    <source>
        <dbReference type="Proteomes" id="UP000218785"/>
    </source>
</evidence>
<dbReference type="InterPro" id="IPR036291">
    <property type="entry name" value="NAD(P)-bd_dom_sf"/>
</dbReference>
<protein>
    <submittedName>
        <fullName evidence="4">Alcohol dehydrogenase zinc-binding domain protein</fullName>
    </submittedName>
</protein>
<accession>A0A1Z4MV51</accession>
<dbReference type="Pfam" id="PF13602">
    <property type="entry name" value="ADH_zinc_N_2"/>
    <property type="match status" value="1"/>
</dbReference>
<evidence type="ECO:0000256" key="1">
    <source>
        <dbReference type="ARBA" id="ARBA00022857"/>
    </source>
</evidence>
<dbReference type="KEGG" id="ttq:NIES37_12900"/>
<dbReference type="InterPro" id="IPR013154">
    <property type="entry name" value="ADH-like_N"/>
</dbReference>
<dbReference type="InterPro" id="IPR011032">
    <property type="entry name" value="GroES-like_sf"/>
</dbReference>
<dbReference type="RefSeq" id="WP_096574421.1">
    <property type="nucleotide sequence ID" value="NZ_CAWNJS010000001.1"/>
</dbReference>
<evidence type="ECO:0000256" key="2">
    <source>
        <dbReference type="ARBA" id="ARBA00023002"/>
    </source>
</evidence>
<sequence length="338" mass="36876">MKNQCVLVTAKGGSENLKLVEQDISEPKLGQVRIKILATGVSSADILMREGVYPVDPPSFPFVPGYDIVGIIDKCGDGVKKFQVGQKVAALTKIGGYAKFINLSENDLVLMPDGLDPIEAVAVILNYLTAYQILHRIAEVKAGEKVLLYAAAGGVGTAFLQLGQLAGLEMYGTASPGKHQTITELGATPIDYRNGNVEEKIKSLTGDGVDVVLDSIGGENCFRSYQTLRPQGRIVTFGASFILHGQAEPDLQEVFFWWRASLALNLISKDKQVLTYAISTFKQEHHGWYLEDLTTLLKLLAEKKIQPLIDKTMSLSEAREAHHLLDTQAVRGKIVLLP</sequence>